<dbReference type="AlphaFoldDB" id="A0A889XLC4"/>
<evidence type="ECO:0000259" key="10">
    <source>
        <dbReference type="Pfam" id="PF00060"/>
    </source>
</evidence>
<dbReference type="GO" id="GO:0050906">
    <property type="term" value="P:detection of stimulus involved in sensory perception"/>
    <property type="evidence" value="ECO:0007669"/>
    <property type="project" value="UniProtKB-ARBA"/>
</dbReference>
<feature type="domain" description="Ionotropic glutamate receptor C-terminal" evidence="10">
    <location>
        <begin position="342"/>
        <end position="570"/>
    </location>
</feature>
<dbReference type="PANTHER" id="PTHR42643">
    <property type="entry name" value="IONOTROPIC RECEPTOR 20A-RELATED"/>
    <property type="match status" value="1"/>
</dbReference>
<feature type="transmembrane region" description="Helical" evidence="9">
    <location>
        <begin position="317"/>
        <end position="335"/>
    </location>
</feature>
<organism evidence="11">
    <name type="scientific">Semiothisa cinerearia</name>
    <dbReference type="NCBI Taxonomy" id="2249628"/>
    <lineage>
        <taxon>Eukaryota</taxon>
        <taxon>Metazoa</taxon>
        <taxon>Ecdysozoa</taxon>
        <taxon>Arthropoda</taxon>
        <taxon>Hexapoda</taxon>
        <taxon>Insecta</taxon>
        <taxon>Pterygota</taxon>
        <taxon>Neoptera</taxon>
        <taxon>Endopterygota</taxon>
        <taxon>Lepidoptera</taxon>
        <taxon>Glossata</taxon>
        <taxon>Ditrysia</taxon>
        <taxon>Geometroidea</taxon>
        <taxon>Geometridae</taxon>
        <taxon>Ennominae</taxon>
        <taxon>Semiothisa</taxon>
    </lineage>
</organism>
<protein>
    <submittedName>
        <fullName evidence="11">Ionotropic receptor</fullName>
    </submittedName>
</protein>
<dbReference type="Pfam" id="PF00060">
    <property type="entry name" value="Lig_chan"/>
    <property type="match status" value="1"/>
</dbReference>
<gene>
    <name evidence="11" type="primary">IR10</name>
</gene>
<feature type="transmembrane region" description="Helical" evidence="9">
    <location>
        <begin position="370"/>
        <end position="390"/>
    </location>
</feature>
<comment type="similarity">
    <text evidence="2">Belongs to the glutamate-gated ion channel (TC 1.A.10.1) family.</text>
</comment>
<name>A0A889XLC4_9NEOP</name>
<accession>A0A889XLC4</accession>
<evidence type="ECO:0000256" key="3">
    <source>
        <dbReference type="ARBA" id="ARBA00022475"/>
    </source>
</evidence>
<evidence type="ECO:0000256" key="4">
    <source>
        <dbReference type="ARBA" id="ARBA00022692"/>
    </source>
</evidence>
<dbReference type="Gene3D" id="1.10.287.70">
    <property type="match status" value="1"/>
</dbReference>
<dbReference type="Gene3D" id="3.40.190.10">
    <property type="entry name" value="Periplasmic binding protein-like II"/>
    <property type="match status" value="1"/>
</dbReference>
<evidence type="ECO:0000256" key="8">
    <source>
        <dbReference type="ARBA" id="ARBA00023180"/>
    </source>
</evidence>
<evidence type="ECO:0000256" key="2">
    <source>
        <dbReference type="ARBA" id="ARBA00008685"/>
    </source>
</evidence>
<evidence type="ECO:0000256" key="9">
    <source>
        <dbReference type="SAM" id="Phobius"/>
    </source>
</evidence>
<keyword evidence="5 9" id="KW-1133">Transmembrane helix</keyword>
<evidence type="ECO:0000256" key="6">
    <source>
        <dbReference type="ARBA" id="ARBA00023136"/>
    </source>
</evidence>
<dbReference type="PANTHER" id="PTHR42643:SF40">
    <property type="entry name" value="IONOTROPIC RECEPTOR 41A-RELATED"/>
    <property type="match status" value="1"/>
</dbReference>
<dbReference type="SUPFAM" id="SSF53850">
    <property type="entry name" value="Periplasmic binding protein-like II"/>
    <property type="match status" value="1"/>
</dbReference>
<sequence>MPTINVLLYTILKKFLFNSYCITIVSDAPIDLHLNSLFTYIIPNRTVDELRDQLLEVSERGCSDYIVNMVDQVLFMTAFDKVSKIGNIRRSDRKVILIPAPGNQSVDAVFSMKEINNIANLLMIIPNNASEQECQEIYDLVTHKFEGPDELVYELIKQPILLDQWDTCKGEFKENANLFPHNMNNLFGKTVKVATFTYKPYVLLNVDTAITPTGRDGLEMRIVEEFCRWVNCSIQILDEWQGQWGEVYENGTGVGIMGSVVEDKADFGMGALYSWYEEFLHLDFSAAEIRSAVTCVAPSPRVLASWAMPLLPFTWNMWYAVLMTLLFASLGLSMAKGSFDGTLITVFGVMISQSQKSAERNWRVRRVTGWLLAAGLILVSAYGAGLASTFTVTNYEPSVDTIQDLVDRKMEWGATHDAWIFSITMSNEPLIKQLVSQFKIHSAEELKRKSFKRSMAFSIEKLPAGYFAIGDYLTQEALEDYTLMLEDFYYEQCVVMMRKSSPYTEKMSALIGRLHQSGLLLTWETQVALKYLNFKVQQEVKLSRLRSDVGFKPLDLHNVVGIFILYGIGVVLSILIFMVENASTKKSGLRIEE</sequence>
<comment type="subcellular location">
    <subcellularLocation>
        <location evidence="1">Cell membrane</location>
        <topology evidence="1">Multi-pass membrane protein</topology>
    </subcellularLocation>
</comment>
<evidence type="ECO:0000256" key="1">
    <source>
        <dbReference type="ARBA" id="ARBA00004651"/>
    </source>
</evidence>
<feature type="transmembrane region" description="Helical" evidence="9">
    <location>
        <begin position="559"/>
        <end position="579"/>
    </location>
</feature>
<dbReference type="GO" id="GO:0015276">
    <property type="term" value="F:ligand-gated monoatomic ion channel activity"/>
    <property type="evidence" value="ECO:0007669"/>
    <property type="project" value="InterPro"/>
</dbReference>
<keyword evidence="7 11" id="KW-0675">Receptor</keyword>
<evidence type="ECO:0000313" key="11">
    <source>
        <dbReference type="EMBL" id="QRF71033.1"/>
    </source>
</evidence>
<keyword evidence="4 9" id="KW-0812">Transmembrane</keyword>
<dbReference type="GO" id="GO:0005886">
    <property type="term" value="C:plasma membrane"/>
    <property type="evidence" value="ECO:0007669"/>
    <property type="project" value="UniProtKB-SubCell"/>
</dbReference>
<dbReference type="InterPro" id="IPR001320">
    <property type="entry name" value="Iontro_rcpt_C"/>
</dbReference>
<reference evidence="11" key="1">
    <citation type="journal article" name="PLoS ONE">
        <title>Identification of chemosensory genes from the antennal transcriptome of Semiothisa cinerearia.</title>
        <authorList>
            <person name="Liu P."/>
            <person name="Zhang X."/>
            <person name="Meng R."/>
            <person name="Liu C."/>
            <person name="Li M."/>
            <person name="Zhang T."/>
        </authorList>
    </citation>
    <scope>NUCLEOTIDE SEQUENCE</scope>
</reference>
<dbReference type="InterPro" id="IPR052192">
    <property type="entry name" value="Insect_Ionotropic_Sensory_Rcpt"/>
</dbReference>
<proteinExistence type="evidence at transcript level"/>
<dbReference type="EMBL" id="MT380443">
    <property type="protein sequence ID" value="QRF71033.1"/>
    <property type="molecule type" value="mRNA"/>
</dbReference>
<keyword evidence="8" id="KW-0325">Glycoprotein</keyword>
<evidence type="ECO:0000256" key="7">
    <source>
        <dbReference type="ARBA" id="ARBA00023170"/>
    </source>
</evidence>
<evidence type="ECO:0000256" key="5">
    <source>
        <dbReference type="ARBA" id="ARBA00022989"/>
    </source>
</evidence>
<keyword evidence="3" id="KW-1003">Cell membrane</keyword>
<keyword evidence="6 9" id="KW-0472">Membrane</keyword>